<proteinExistence type="predicted"/>
<organism evidence="1 2">
    <name type="scientific">Lasiosphaeria miniovina</name>
    <dbReference type="NCBI Taxonomy" id="1954250"/>
    <lineage>
        <taxon>Eukaryota</taxon>
        <taxon>Fungi</taxon>
        <taxon>Dikarya</taxon>
        <taxon>Ascomycota</taxon>
        <taxon>Pezizomycotina</taxon>
        <taxon>Sordariomycetes</taxon>
        <taxon>Sordariomycetidae</taxon>
        <taxon>Sordariales</taxon>
        <taxon>Lasiosphaeriaceae</taxon>
        <taxon>Lasiosphaeria</taxon>
    </lineage>
</organism>
<name>A0AA40A5E2_9PEZI</name>
<keyword evidence="2" id="KW-1185">Reference proteome</keyword>
<evidence type="ECO:0000313" key="2">
    <source>
        <dbReference type="Proteomes" id="UP001172101"/>
    </source>
</evidence>
<dbReference type="Proteomes" id="UP001172101">
    <property type="component" value="Unassembled WGS sequence"/>
</dbReference>
<evidence type="ECO:0000313" key="1">
    <source>
        <dbReference type="EMBL" id="KAK0709486.1"/>
    </source>
</evidence>
<dbReference type="RefSeq" id="XP_060292790.1">
    <property type="nucleotide sequence ID" value="XM_060434855.1"/>
</dbReference>
<sequence length="138" mass="15574">MLYSTVHAVLDCACCTRLCMLYATVHAVRVFTWIPPMERCLESCWLRATPADYHMWPASPFRAFWSVFGCNQGFKATRAVVCTNCLFLRPGIATDSHFSCEARRRDSLVTGPDSLEANRMLCSPKSPAASNWRVESED</sequence>
<gene>
    <name evidence="1" type="ORF">B0T26DRAFT_407741</name>
</gene>
<dbReference type="EMBL" id="JAUIRO010000006">
    <property type="protein sequence ID" value="KAK0709486.1"/>
    <property type="molecule type" value="Genomic_DNA"/>
</dbReference>
<reference evidence="1" key="1">
    <citation type="submission" date="2023-06" db="EMBL/GenBank/DDBJ databases">
        <title>Genome-scale phylogeny and comparative genomics of the fungal order Sordariales.</title>
        <authorList>
            <consortium name="Lawrence Berkeley National Laboratory"/>
            <person name="Hensen N."/>
            <person name="Bonometti L."/>
            <person name="Westerberg I."/>
            <person name="Brannstrom I.O."/>
            <person name="Guillou S."/>
            <person name="Cros-Aarteil S."/>
            <person name="Calhoun S."/>
            <person name="Haridas S."/>
            <person name="Kuo A."/>
            <person name="Mondo S."/>
            <person name="Pangilinan J."/>
            <person name="Riley R."/>
            <person name="LaButti K."/>
            <person name="Andreopoulos B."/>
            <person name="Lipzen A."/>
            <person name="Chen C."/>
            <person name="Yanf M."/>
            <person name="Daum C."/>
            <person name="Ng V."/>
            <person name="Clum A."/>
            <person name="Steindorff A."/>
            <person name="Ohm R."/>
            <person name="Martin F."/>
            <person name="Silar P."/>
            <person name="Natvig D."/>
            <person name="Lalanne C."/>
            <person name="Gautier V."/>
            <person name="Ament-velasquez S.L."/>
            <person name="Kruys A."/>
            <person name="Hutchinson M.I."/>
            <person name="Powell A.J."/>
            <person name="Barry K."/>
            <person name="Miller A.N."/>
            <person name="Grigoriev I.V."/>
            <person name="Debuchy R."/>
            <person name="Gladieux P."/>
            <person name="Thoren M.H."/>
            <person name="Johannesson H."/>
        </authorList>
    </citation>
    <scope>NUCLEOTIDE SEQUENCE</scope>
    <source>
        <strain evidence="1">SMH2392-1A</strain>
    </source>
</reference>
<accession>A0AA40A5E2</accession>
<dbReference type="AlphaFoldDB" id="A0AA40A5E2"/>
<dbReference type="GeneID" id="85318125"/>
<protein>
    <submittedName>
        <fullName evidence="1">Uncharacterized protein</fullName>
    </submittedName>
</protein>
<comment type="caution">
    <text evidence="1">The sequence shown here is derived from an EMBL/GenBank/DDBJ whole genome shotgun (WGS) entry which is preliminary data.</text>
</comment>